<proteinExistence type="predicted"/>
<keyword evidence="2" id="KW-1185">Reference proteome</keyword>
<protein>
    <submittedName>
        <fullName evidence="1">Uncharacterized protein</fullName>
    </submittedName>
</protein>
<accession>A0ACB8ASH9</accession>
<name>A0ACB8ASH9_9AGAM</name>
<sequence length="220" mass="24354">MVAIDLNNYVLSCKALFALQLCMSQALVAIVEVILALRVHALYNQHFQMAYFLRLLIGVGFVISIAGLILAMREIQFDAVCAVIRVNSLTASPILVFFVSEGILLILTAIKFLYNFWVVGHCVPMITLMLRDKILLCLAITPIMALTTAFLLIDPSHGELTLMLYPWFNALLSCAGCRLIINVQRLPMSQDQCPQSSSQTPPILTSRIIIESPDASVENV</sequence>
<evidence type="ECO:0000313" key="1">
    <source>
        <dbReference type="EMBL" id="KAH7916160.1"/>
    </source>
</evidence>
<gene>
    <name evidence="1" type="ORF">BJ138DRAFT_1140327</name>
</gene>
<organism evidence="1 2">
    <name type="scientific">Hygrophoropsis aurantiaca</name>
    <dbReference type="NCBI Taxonomy" id="72124"/>
    <lineage>
        <taxon>Eukaryota</taxon>
        <taxon>Fungi</taxon>
        <taxon>Dikarya</taxon>
        <taxon>Basidiomycota</taxon>
        <taxon>Agaricomycotina</taxon>
        <taxon>Agaricomycetes</taxon>
        <taxon>Agaricomycetidae</taxon>
        <taxon>Boletales</taxon>
        <taxon>Coniophorineae</taxon>
        <taxon>Hygrophoropsidaceae</taxon>
        <taxon>Hygrophoropsis</taxon>
    </lineage>
</organism>
<dbReference type="EMBL" id="MU267593">
    <property type="protein sequence ID" value="KAH7916160.1"/>
    <property type="molecule type" value="Genomic_DNA"/>
</dbReference>
<reference evidence="1" key="1">
    <citation type="journal article" date="2021" name="New Phytol.">
        <title>Evolutionary innovations through gain and loss of genes in the ectomycorrhizal Boletales.</title>
        <authorList>
            <person name="Wu G."/>
            <person name="Miyauchi S."/>
            <person name="Morin E."/>
            <person name="Kuo A."/>
            <person name="Drula E."/>
            <person name="Varga T."/>
            <person name="Kohler A."/>
            <person name="Feng B."/>
            <person name="Cao Y."/>
            <person name="Lipzen A."/>
            <person name="Daum C."/>
            <person name="Hundley H."/>
            <person name="Pangilinan J."/>
            <person name="Johnson J."/>
            <person name="Barry K."/>
            <person name="LaButti K."/>
            <person name="Ng V."/>
            <person name="Ahrendt S."/>
            <person name="Min B."/>
            <person name="Choi I.G."/>
            <person name="Park H."/>
            <person name="Plett J.M."/>
            <person name="Magnuson J."/>
            <person name="Spatafora J.W."/>
            <person name="Nagy L.G."/>
            <person name="Henrissat B."/>
            <person name="Grigoriev I.V."/>
            <person name="Yang Z.L."/>
            <person name="Xu J."/>
            <person name="Martin F.M."/>
        </authorList>
    </citation>
    <scope>NUCLEOTIDE SEQUENCE</scope>
    <source>
        <strain evidence="1">ATCC 28755</strain>
    </source>
</reference>
<dbReference type="Proteomes" id="UP000790377">
    <property type="component" value="Unassembled WGS sequence"/>
</dbReference>
<comment type="caution">
    <text evidence="1">The sequence shown here is derived from an EMBL/GenBank/DDBJ whole genome shotgun (WGS) entry which is preliminary data.</text>
</comment>
<evidence type="ECO:0000313" key="2">
    <source>
        <dbReference type="Proteomes" id="UP000790377"/>
    </source>
</evidence>